<sequence>MSGAGPAALAVERIAHAIHRRGLSHGRTGNLAVRDGEHILLTPTGVSLGEVEAGALSVLDAEGRRLDGPRPTKEAFLHLAVLRTRPELNAVVHTHSPYAAALSCLDGLDPEAPLPPLTAYFAMRVGALRLLPYLAPGDASGTALVEEAAAASHALLLRNHGPVVAGSDLDGALDALEELEHTAQLFFLTAGHRTAPLSAERVAALAQPPIQPPLEGRTPAA</sequence>
<reference evidence="4" key="2">
    <citation type="submission" date="2020-09" db="EMBL/GenBank/DDBJ databases">
        <authorList>
            <person name="Sun Q."/>
            <person name="Ohkuma M."/>
        </authorList>
    </citation>
    <scope>NUCLEOTIDE SEQUENCE</scope>
    <source>
        <strain evidence="4">JCM 3346</strain>
    </source>
</reference>
<evidence type="ECO:0000313" key="5">
    <source>
        <dbReference type="Proteomes" id="UP000610303"/>
    </source>
</evidence>
<dbReference type="RefSeq" id="WP_189084730.1">
    <property type="nucleotide sequence ID" value="NZ_BMRJ01000001.1"/>
</dbReference>
<dbReference type="InterPro" id="IPR001303">
    <property type="entry name" value="Aldolase_II/adducin_N"/>
</dbReference>
<dbReference type="GO" id="GO:0005829">
    <property type="term" value="C:cytosol"/>
    <property type="evidence" value="ECO:0007669"/>
    <property type="project" value="TreeGrafter"/>
</dbReference>
<gene>
    <name evidence="4" type="ORF">GCM10010196_16280</name>
</gene>
<dbReference type="PANTHER" id="PTHR22789:SF0">
    <property type="entry name" value="3-OXO-TETRONATE 4-PHOSPHATE DECARBOXYLASE-RELATED"/>
    <property type="match status" value="1"/>
</dbReference>
<dbReference type="SMART" id="SM01007">
    <property type="entry name" value="Aldolase_II"/>
    <property type="match status" value="1"/>
</dbReference>
<dbReference type="PANTHER" id="PTHR22789">
    <property type="entry name" value="FUCULOSE PHOSPHATE ALDOLASE"/>
    <property type="match status" value="1"/>
</dbReference>
<feature type="domain" description="Class II aldolase/adducin N-terminal" evidence="3">
    <location>
        <begin position="9"/>
        <end position="187"/>
    </location>
</feature>
<name>A0A918CHK2_AGRME</name>
<keyword evidence="1" id="KW-0479">Metal-binding</keyword>
<evidence type="ECO:0000259" key="3">
    <source>
        <dbReference type="SMART" id="SM01007"/>
    </source>
</evidence>
<reference evidence="4" key="1">
    <citation type="journal article" date="2014" name="Int. J. Syst. Evol. Microbiol.">
        <title>Complete genome sequence of Corynebacterium casei LMG S-19264T (=DSM 44701T), isolated from a smear-ripened cheese.</title>
        <authorList>
            <consortium name="US DOE Joint Genome Institute (JGI-PGF)"/>
            <person name="Walter F."/>
            <person name="Albersmeier A."/>
            <person name="Kalinowski J."/>
            <person name="Ruckert C."/>
        </authorList>
    </citation>
    <scope>NUCLEOTIDE SEQUENCE</scope>
    <source>
        <strain evidence="4">JCM 3346</strain>
    </source>
</reference>
<comment type="caution">
    <text evidence="4">The sequence shown here is derived from an EMBL/GenBank/DDBJ whole genome shotgun (WGS) entry which is preliminary data.</text>
</comment>
<dbReference type="Proteomes" id="UP000610303">
    <property type="component" value="Unassembled WGS sequence"/>
</dbReference>
<dbReference type="SUPFAM" id="SSF53639">
    <property type="entry name" value="AraD/HMP-PK domain-like"/>
    <property type="match status" value="1"/>
</dbReference>
<proteinExistence type="predicted"/>
<dbReference type="EMBL" id="BMRJ01000001">
    <property type="protein sequence ID" value="GGR23235.1"/>
    <property type="molecule type" value="Genomic_DNA"/>
</dbReference>
<evidence type="ECO:0000313" key="4">
    <source>
        <dbReference type="EMBL" id="GGR23235.1"/>
    </source>
</evidence>
<dbReference type="InterPro" id="IPR036409">
    <property type="entry name" value="Aldolase_II/adducin_N_sf"/>
</dbReference>
<dbReference type="GO" id="GO:0046872">
    <property type="term" value="F:metal ion binding"/>
    <property type="evidence" value="ECO:0007669"/>
    <property type="project" value="UniProtKB-KW"/>
</dbReference>
<dbReference type="Gene3D" id="3.40.225.10">
    <property type="entry name" value="Class II aldolase/adducin N-terminal domain"/>
    <property type="match status" value="1"/>
</dbReference>
<dbReference type="GO" id="GO:0016832">
    <property type="term" value="F:aldehyde-lyase activity"/>
    <property type="evidence" value="ECO:0007669"/>
    <property type="project" value="TreeGrafter"/>
</dbReference>
<dbReference type="GO" id="GO:0019323">
    <property type="term" value="P:pentose catabolic process"/>
    <property type="evidence" value="ECO:0007669"/>
    <property type="project" value="TreeGrafter"/>
</dbReference>
<keyword evidence="5" id="KW-1185">Reference proteome</keyword>
<accession>A0A918CHK2</accession>
<dbReference type="InterPro" id="IPR050197">
    <property type="entry name" value="Aldolase_class_II_sugar_metab"/>
</dbReference>
<keyword evidence="2" id="KW-0456">Lyase</keyword>
<organism evidence="4 5">
    <name type="scientific">Agromyces mediolanus</name>
    <name type="common">Corynebacterium mediolanum</name>
    <dbReference type="NCBI Taxonomy" id="41986"/>
    <lineage>
        <taxon>Bacteria</taxon>
        <taxon>Bacillati</taxon>
        <taxon>Actinomycetota</taxon>
        <taxon>Actinomycetes</taxon>
        <taxon>Micrococcales</taxon>
        <taxon>Microbacteriaceae</taxon>
        <taxon>Agromyces</taxon>
    </lineage>
</organism>
<evidence type="ECO:0000256" key="2">
    <source>
        <dbReference type="ARBA" id="ARBA00023239"/>
    </source>
</evidence>
<dbReference type="Pfam" id="PF00596">
    <property type="entry name" value="Aldolase_II"/>
    <property type="match status" value="1"/>
</dbReference>
<dbReference type="AlphaFoldDB" id="A0A918CHK2"/>
<evidence type="ECO:0000256" key="1">
    <source>
        <dbReference type="ARBA" id="ARBA00022723"/>
    </source>
</evidence>
<protein>
    <submittedName>
        <fullName evidence="4">Aldolase class 2 protein</fullName>
    </submittedName>
</protein>